<dbReference type="GO" id="GO:0005737">
    <property type="term" value="C:cytoplasm"/>
    <property type="evidence" value="ECO:0000318"/>
    <property type="project" value="GO_Central"/>
</dbReference>
<evidence type="ECO:0000256" key="10">
    <source>
        <dbReference type="ARBA" id="ARBA00022777"/>
    </source>
</evidence>
<name>H2Y2F9_CIOIN</name>
<comment type="catalytic activity">
    <reaction evidence="18">
        <text>L-threonyl-[protein] + ATP = O-phospho-L-threonyl-[protein] + ADP + H(+)</text>
        <dbReference type="Rhea" id="RHEA:46608"/>
        <dbReference type="Rhea" id="RHEA-COMP:11060"/>
        <dbReference type="Rhea" id="RHEA-COMP:11605"/>
        <dbReference type="ChEBI" id="CHEBI:15378"/>
        <dbReference type="ChEBI" id="CHEBI:30013"/>
        <dbReference type="ChEBI" id="CHEBI:30616"/>
        <dbReference type="ChEBI" id="CHEBI:61977"/>
        <dbReference type="ChEBI" id="CHEBI:456216"/>
        <dbReference type="EC" id="2.7.11.1"/>
    </reaction>
</comment>
<feature type="domain" description="Protein kinase" evidence="22">
    <location>
        <begin position="1"/>
        <end position="230"/>
    </location>
</feature>
<evidence type="ECO:0000256" key="4">
    <source>
        <dbReference type="ARBA" id="ARBA00012513"/>
    </source>
</evidence>
<organism evidence="23 24">
    <name type="scientific">Ciona intestinalis</name>
    <name type="common">Transparent sea squirt</name>
    <name type="synonym">Ascidia intestinalis</name>
    <dbReference type="NCBI Taxonomy" id="7719"/>
    <lineage>
        <taxon>Eukaryota</taxon>
        <taxon>Metazoa</taxon>
        <taxon>Chordata</taxon>
        <taxon>Tunicata</taxon>
        <taxon>Ascidiacea</taxon>
        <taxon>Phlebobranchia</taxon>
        <taxon>Cionidae</taxon>
        <taxon>Ciona</taxon>
    </lineage>
</organism>
<dbReference type="PROSITE" id="PS00108">
    <property type="entry name" value="PROTEIN_KINASE_ST"/>
    <property type="match status" value="1"/>
</dbReference>
<dbReference type="InterPro" id="IPR000719">
    <property type="entry name" value="Prot_kinase_dom"/>
</dbReference>
<dbReference type="GO" id="GO:1904263">
    <property type="term" value="P:positive regulation of TORC1 signaling"/>
    <property type="evidence" value="ECO:0000318"/>
    <property type="project" value="GO_Central"/>
</dbReference>
<dbReference type="SUPFAM" id="SSF56112">
    <property type="entry name" value="Protein kinase-like (PK-like)"/>
    <property type="match status" value="1"/>
</dbReference>
<evidence type="ECO:0000256" key="5">
    <source>
        <dbReference type="ARBA" id="ARBA00022527"/>
    </source>
</evidence>
<evidence type="ECO:0000256" key="1">
    <source>
        <dbReference type="ARBA" id="ARBA00001946"/>
    </source>
</evidence>
<keyword evidence="10" id="KW-0418">Kinase</keyword>
<dbReference type="PANTHER" id="PTHR22984:SF29">
    <property type="entry name" value="SERINE_THREONINE-PROTEIN KINASE PIM-1"/>
    <property type="match status" value="1"/>
</dbReference>
<reference evidence="23" key="3">
    <citation type="submission" date="2025-08" db="UniProtKB">
        <authorList>
            <consortium name="Ensembl"/>
        </authorList>
    </citation>
    <scope>IDENTIFICATION</scope>
</reference>
<feature type="active site" description="Proton acceptor" evidence="20">
    <location>
        <position position="106"/>
    </location>
</feature>
<evidence type="ECO:0000256" key="20">
    <source>
        <dbReference type="PIRSR" id="PIRSR037993-1"/>
    </source>
</evidence>
<evidence type="ECO:0000256" key="18">
    <source>
        <dbReference type="ARBA" id="ARBA00047899"/>
    </source>
</evidence>
<evidence type="ECO:0000256" key="13">
    <source>
        <dbReference type="ARBA" id="ARBA00022843"/>
    </source>
</evidence>
<evidence type="ECO:0000256" key="14">
    <source>
        <dbReference type="ARBA" id="ARBA00023242"/>
    </source>
</evidence>
<evidence type="ECO:0000256" key="8">
    <source>
        <dbReference type="ARBA" id="ARBA00022703"/>
    </source>
</evidence>
<keyword evidence="14" id="KW-0539">Nucleus</keyword>
<evidence type="ECO:0000256" key="11">
    <source>
        <dbReference type="ARBA" id="ARBA00022840"/>
    </source>
</evidence>
<keyword evidence="5" id="KW-0723">Serine/threonine-protein kinase</keyword>
<feature type="binding site" evidence="21">
    <location>
        <position position="6"/>
    </location>
    <ligand>
        <name>ATP</name>
        <dbReference type="ChEBI" id="CHEBI:30616"/>
    </ligand>
</feature>
<reference evidence="24" key="1">
    <citation type="journal article" date="2002" name="Science">
        <title>The draft genome of Ciona intestinalis: insights into chordate and vertebrate origins.</title>
        <authorList>
            <person name="Dehal P."/>
            <person name="Satou Y."/>
            <person name="Campbell R.K."/>
            <person name="Chapman J."/>
            <person name="Degnan B."/>
            <person name="De Tomaso A."/>
            <person name="Davidson B."/>
            <person name="Di Gregorio A."/>
            <person name="Gelpke M."/>
            <person name="Goodstein D.M."/>
            <person name="Harafuji N."/>
            <person name="Hastings K.E."/>
            <person name="Ho I."/>
            <person name="Hotta K."/>
            <person name="Huang W."/>
            <person name="Kawashima T."/>
            <person name="Lemaire P."/>
            <person name="Martinez D."/>
            <person name="Meinertzhagen I.A."/>
            <person name="Necula S."/>
            <person name="Nonaka M."/>
            <person name="Putnam N."/>
            <person name="Rash S."/>
            <person name="Saiga H."/>
            <person name="Satake M."/>
            <person name="Terry A."/>
            <person name="Yamada L."/>
            <person name="Wang H.G."/>
            <person name="Awazu S."/>
            <person name="Azumi K."/>
            <person name="Boore J."/>
            <person name="Branno M."/>
            <person name="Chin-Bow S."/>
            <person name="DeSantis R."/>
            <person name="Doyle S."/>
            <person name="Francino P."/>
            <person name="Keys D.N."/>
            <person name="Haga S."/>
            <person name="Hayashi H."/>
            <person name="Hino K."/>
            <person name="Imai K.S."/>
            <person name="Inaba K."/>
            <person name="Kano S."/>
            <person name="Kobayashi K."/>
            <person name="Kobayashi M."/>
            <person name="Lee B.I."/>
            <person name="Makabe K.W."/>
            <person name="Manohar C."/>
            <person name="Matassi G."/>
            <person name="Medina M."/>
            <person name="Mochizuki Y."/>
            <person name="Mount S."/>
            <person name="Morishita T."/>
            <person name="Miura S."/>
            <person name="Nakayama A."/>
            <person name="Nishizaka S."/>
            <person name="Nomoto H."/>
            <person name="Ohta F."/>
            <person name="Oishi K."/>
            <person name="Rigoutsos I."/>
            <person name="Sano M."/>
            <person name="Sasaki A."/>
            <person name="Sasakura Y."/>
            <person name="Shoguchi E."/>
            <person name="Shin-i T."/>
            <person name="Spagnuolo A."/>
            <person name="Stainier D."/>
            <person name="Suzuki M.M."/>
            <person name="Tassy O."/>
            <person name="Takatori N."/>
            <person name="Tokuoka M."/>
            <person name="Yagi K."/>
            <person name="Yoshizaki F."/>
            <person name="Wada S."/>
            <person name="Zhang C."/>
            <person name="Hyatt P.D."/>
            <person name="Larimer F."/>
            <person name="Detter C."/>
            <person name="Doggett N."/>
            <person name="Glavina T."/>
            <person name="Hawkins T."/>
            <person name="Richardson P."/>
            <person name="Lucas S."/>
            <person name="Kohara Y."/>
            <person name="Levine M."/>
            <person name="Satoh N."/>
            <person name="Rokhsar D.S."/>
        </authorList>
    </citation>
    <scope>NUCLEOTIDE SEQUENCE [LARGE SCALE GENOMIC DNA]</scope>
</reference>
<dbReference type="AlphaFoldDB" id="H2Y2F9"/>
<comment type="cofactor">
    <cofactor evidence="1">
        <name>Mg(2+)</name>
        <dbReference type="ChEBI" id="CHEBI:18420"/>
    </cofactor>
</comment>
<dbReference type="PIRSF" id="PIRSF037993">
    <property type="entry name" value="STPK_Pim-1"/>
    <property type="match status" value="1"/>
</dbReference>
<dbReference type="InterPro" id="IPR051138">
    <property type="entry name" value="PIM_Ser/Thr_kinase"/>
</dbReference>
<dbReference type="OMA" id="EYYAPEW"/>
<evidence type="ECO:0000256" key="7">
    <source>
        <dbReference type="ARBA" id="ARBA00022679"/>
    </source>
</evidence>
<sequence>MRVAIKRISKAATTRWGWLGGKVVPLELALLCQVNEVRCTGVVEIVEWHETTEAFLLVMVRPHPAVDLYDYVSKHKRVKEPLARHIIRQLINCLQHCLKHGVLHRDIKLENILINPESMDITLIDFGCGDYVRSGLYKEFAGTPEYYAPEWFLQKQYYGEGLTVWSVGVLLYSLLCGSLPFRSAKDITEKEITKFPNDISRNGRDLLASLLQKNPRDRIKLGAVMFHLFFKYERGPNDGVGSPLYRDGV</sequence>
<keyword evidence="6" id="KW-0597">Phosphoprotein</keyword>
<dbReference type="Proteomes" id="UP000008144">
    <property type="component" value="Chromosome 14"/>
</dbReference>
<protein>
    <recommendedName>
        <fullName evidence="16">Serine/threonine-protein kinase pim-1</fullName>
        <ecNumber evidence="4">2.7.11.1</ecNumber>
    </recommendedName>
</protein>
<keyword evidence="9" id="KW-0547">Nucleotide-binding</keyword>
<reference evidence="23" key="4">
    <citation type="submission" date="2025-09" db="UniProtKB">
        <authorList>
            <consortium name="Ensembl"/>
        </authorList>
    </citation>
    <scope>IDENTIFICATION</scope>
</reference>
<dbReference type="GO" id="GO:0004674">
    <property type="term" value="F:protein serine/threonine kinase activity"/>
    <property type="evidence" value="ECO:0000318"/>
    <property type="project" value="GO_Central"/>
</dbReference>
<dbReference type="EMBL" id="EAAA01001177">
    <property type="status" value="NOT_ANNOTATED_CDS"/>
    <property type="molecule type" value="Genomic_DNA"/>
</dbReference>
<dbReference type="InterPro" id="IPR017348">
    <property type="entry name" value="PIM1/2/3"/>
</dbReference>
<dbReference type="GO" id="GO:0005634">
    <property type="term" value="C:nucleus"/>
    <property type="evidence" value="ECO:0007669"/>
    <property type="project" value="UniProtKB-SubCell"/>
</dbReference>
<dbReference type="GO" id="GO:0007346">
    <property type="term" value="P:regulation of mitotic cell cycle"/>
    <property type="evidence" value="ECO:0000318"/>
    <property type="project" value="GO_Central"/>
</dbReference>
<evidence type="ECO:0000256" key="17">
    <source>
        <dbReference type="ARBA" id="ARBA00047040"/>
    </source>
</evidence>
<evidence type="ECO:0000313" key="24">
    <source>
        <dbReference type="Proteomes" id="UP000008144"/>
    </source>
</evidence>
<dbReference type="EC" id="2.7.11.1" evidence="4"/>
<proteinExistence type="inferred from homology"/>
<keyword evidence="13" id="KW-0832">Ubl conjugation</keyword>
<dbReference type="PROSITE" id="PS50011">
    <property type="entry name" value="PROTEIN_KINASE_DOM"/>
    <property type="match status" value="1"/>
</dbReference>
<dbReference type="SMART" id="SM00220">
    <property type="entry name" value="S_TKc"/>
    <property type="match status" value="1"/>
</dbReference>
<feature type="binding site" evidence="21">
    <location>
        <position position="67"/>
    </location>
    <ligand>
        <name>ATP</name>
        <dbReference type="ChEBI" id="CHEBI:30616"/>
    </ligand>
</feature>
<evidence type="ECO:0000256" key="6">
    <source>
        <dbReference type="ARBA" id="ARBA00022553"/>
    </source>
</evidence>
<keyword evidence="24" id="KW-1185">Reference proteome</keyword>
<comment type="subcellular location">
    <subcellularLocation>
        <location evidence="2">Nucleus</location>
    </subcellularLocation>
</comment>
<comment type="catalytic activity">
    <reaction evidence="19">
        <text>L-seryl-[protein] + ATP = O-phospho-L-seryl-[protein] + ADP + H(+)</text>
        <dbReference type="Rhea" id="RHEA:17989"/>
        <dbReference type="Rhea" id="RHEA-COMP:9863"/>
        <dbReference type="Rhea" id="RHEA-COMP:11604"/>
        <dbReference type="ChEBI" id="CHEBI:15378"/>
        <dbReference type="ChEBI" id="CHEBI:29999"/>
        <dbReference type="ChEBI" id="CHEBI:30616"/>
        <dbReference type="ChEBI" id="CHEBI:83421"/>
        <dbReference type="ChEBI" id="CHEBI:456216"/>
        <dbReference type="EC" id="2.7.11.1"/>
    </reaction>
</comment>
<reference evidence="23" key="2">
    <citation type="journal article" date="2008" name="Genome Biol.">
        <title>Improved genome assembly and evidence-based global gene model set for the chordate Ciona intestinalis: new insight into intron and operon populations.</title>
        <authorList>
            <person name="Satou Y."/>
            <person name="Mineta K."/>
            <person name="Ogasawara M."/>
            <person name="Sasakura Y."/>
            <person name="Shoguchi E."/>
            <person name="Ueno K."/>
            <person name="Yamada L."/>
            <person name="Matsumoto J."/>
            <person name="Wasserscheid J."/>
            <person name="Dewar K."/>
            <person name="Wiley G.B."/>
            <person name="Macmil S.L."/>
            <person name="Roe B.A."/>
            <person name="Zeller R.W."/>
            <person name="Hastings K.E."/>
            <person name="Lemaire P."/>
            <person name="Lindquist E."/>
            <person name="Endo T."/>
            <person name="Hotta K."/>
            <person name="Inaba K."/>
        </authorList>
    </citation>
    <scope>NUCLEOTIDE SEQUENCE [LARGE SCALE GENOMIC DNA]</scope>
    <source>
        <strain evidence="23">wild type</strain>
    </source>
</reference>
<keyword evidence="7" id="KW-0808">Transferase</keyword>
<dbReference type="HOGENOM" id="CLU_000288_63_0_1"/>
<evidence type="ECO:0000256" key="9">
    <source>
        <dbReference type="ARBA" id="ARBA00022741"/>
    </source>
</evidence>
<dbReference type="GeneTree" id="ENSGT00940000163427"/>
<comment type="similarity">
    <text evidence="3">Belongs to the protein kinase superfamily. CAMK Ser/Thr protein kinase family. PIM subfamily.</text>
</comment>
<evidence type="ECO:0000256" key="2">
    <source>
        <dbReference type="ARBA" id="ARBA00004123"/>
    </source>
</evidence>
<dbReference type="Pfam" id="PF00069">
    <property type="entry name" value="Pkinase"/>
    <property type="match status" value="1"/>
</dbReference>
<accession>H2Y2F9</accession>
<evidence type="ECO:0000256" key="19">
    <source>
        <dbReference type="ARBA" id="ARBA00048679"/>
    </source>
</evidence>
<evidence type="ECO:0000256" key="21">
    <source>
        <dbReference type="PIRSR" id="PIRSR037993-2"/>
    </source>
</evidence>
<dbReference type="GO" id="GO:0005524">
    <property type="term" value="F:ATP binding"/>
    <property type="evidence" value="ECO:0007669"/>
    <property type="project" value="UniProtKB-KW"/>
</dbReference>
<dbReference type="InterPro" id="IPR011009">
    <property type="entry name" value="Kinase-like_dom_sf"/>
</dbReference>
<dbReference type="PANTHER" id="PTHR22984">
    <property type="entry name" value="SERINE/THREONINE-PROTEIN KINASE PIM"/>
    <property type="match status" value="1"/>
</dbReference>
<dbReference type="Gene3D" id="3.30.200.20">
    <property type="entry name" value="Phosphorylase Kinase, domain 1"/>
    <property type="match status" value="1"/>
</dbReference>
<comment type="subunit">
    <text evidence="17">Interacts with RP9. Interacts with HSP90AA1, this interaction stabilizes PIM1 protein levels. Interacts (ubiquitinated form) with HSP70 and promotes its proteasomal degradation.</text>
</comment>
<dbReference type="InParanoid" id="H2Y2F9"/>
<evidence type="ECO:0000256" key="16">
    <source>
        <dbReference type="ARBA" id="ARBA00040653"/>
    </source>
</evidence>
<dbReference type="Ensembl" id="ENSCINT00000034830.1">
    <property type="protein sequence ID" value="ENSCINP00000036094.1"/>
    <property type="gene ID" value="ENSCING00000020864.1"/>
</dbReference>
<keyword evidence="11 21" id="KW-0067">ATP-binding</keyword>
<dbReference type="InterPro" id="IPR008271">
    <property type="entry name" value="Ser/Thr_kinase_AS"/>
</dbReference>
<keyword evidence="15" id="KW-0131">Cell cycle</keyword>
<evidence type="ECO:0000256" key="15">
    <source>
        <dbReference type="ARBA" id="ARBA00023306"/>
    </source>
</evidence>
<dbReference type="GO" id="GO:0006915">
    <property type="term" value="P:apoptotic process"/>
    <property type="evidence" value="ECO:0007669"/>
    <property type="project" value="UniProtKB-KW"/>
</dbReference>
<evidence type="ECO:0000259" key="22">
    <source>
        <dbReference type="PROSITE" id="PS50011"/>
    </source>
</evidence>
<evidence type="ECO:0000256" key="3">
    <source>
        <dbReference type="ARBA" id="ARBA00005505"/>
    </source>
</evidence>
<keyword evidence="8" id="KW-0053">Apoptosis</keyword>
<dbReference type="Gene3D" id="1.10.510.10">
    <property type="entry name" value="Transferase(Phosphotransferase) domain 1"/>
    <property type="match status" value="1"/>
</dbReference>
<evidence type="ECO:0000256" key="12">
    <source>
        <dbReference type="ARBA" id="ARBA00022842"/>
    </source>
</evidence>
<dbReference type="GO" id="GO:0043066">
    <property type="term" value="P:negative regulation of apoptotic process"/>
    <property type="evidence" value="ECO:0000318"/>
    <property type="project" value="GO_Central"/>
</dbReference>
<dbReference type="STRING" id="7719.ENSCINP00000036094"/>
<keyword evidence="12" id="KW-0460">Magnesium</keyword>
<evidence type="ECO:0000313" key="23">
    <source>
        <dbReference type="Ensembl" id="ENSCINP00000036094.1"/>
    </source>
</evidence>